<evidence type="ECO:0000256" key="1">
    <source>
        <dbReference type="SAM" id="MobiDB-lite"/>
    </source>
</evidence>
<accession>A0ABN3EJP9</accession>
<reference evidence="2 3" key="1">
    <citation type="journal article" date="2019" name="Int. J. Syst. Evol. Microbiol.">
        <title>The Global Catalogue of Microorganisms (GCM) 10K type strain sequencing project: providing services to taxonomists for standard genome sequencing and annotation.</title>
        <authorList>
            <consortium name="The Broad Institute Genomics Platform"/>
            <consortium name="The Broad Institute Genome Sequencing Center for Infectious Disease"/>
            <person name="Wu L."/>
            <person name="Ma J."/>
        </authorList>
    </citation>
    <scope>NUCLEOTIDE SEQUENCE [LARGE SCALE GENOMIC DNA]</scope>
    <source>
        <strain evidence="2 3">JCM 3053</strain>
    </source>
</reference>
<organism evidence="2 3">
    <name type="scientific">Streptomyces indiaensis</name>
    <dbReference type="NCBI Taxonomy" id="284033"/>
    <lineage>
        <taxon>Bacteria</taxon>
        <taxon>Bacillati</taxon>
        <taxon>Actinomycetota</taxon>
        <taxon>Actinomycetes</taxon>
        <taxon>Kitasatosporales</taxon>
        <taxon>Streptomycetaceae</taxon>
        <taxon>Streptomyces</taxon>
    </lineage>
</organism>
<sequence length="76" mass="7969">MQHRGAHDPQGHAEPVPGEQAHPRVGGQGERAAEHQQVQGAADDDAISHHRSPNVIRATHLVFSTPGAAGTMIRAG</sequence>
<dbReference type="Proteomes" id="UP001501474">
    <property type="component" value="Unassembled WGS sequence"/>
</dbReference>
<keyword evidence="3" id="KW-1185">Reference proteome</keyword>
<gene>
    <name evidence="2" type="ORF">GCM10010104_68580</name>
</gene>
<proteinExistence type="predicted"/>
<evidence type="ECO:0000313" key="3">
    <source>
        <dbReference type="Proteomes" id="UP001501474"/>
    </source>
</evidence>
<evidence type="ECO:0000313" key="2">
    <source>
        <dbReference type="EMBL" id="GAA2261371.1"/>
    </source>
</evidence>
<feature type="compositionally biased region" description="Basic and acidic residues" evidence="1">
    <location>
        <begin position="1"/>
        <end position="11"/>
    </location>
</feature>
<dbReference type="EMBL" id="BAAART010000225">
    <property type="protein sequence ID" value="GAA2261371.1"/>
    <property type="molecule type" value="Genomic_DNA"/>
</dbReference>
<feature type="region of interest" description="Disordered" evidence="1">
    <location>
        <begin position="1"/>
        <end position="76"/>
    </location>
</feature>
<protein>
    <submittedName>
        <fullName evidence="2">Uncharacterized protein</fullName>
    </submittedName>
</protein>
<name>A0ABN3EJP9_9ACTN</name>
<comment type="caution">
    <text evidence="2">The sequence shown here is derived from an EMBL/GenBank/DDBJ whole genome shotgun (WGS) entry which is preliminary data.</text>
</comment>